<dbReference type="GO" id="GO:0003677">
    <property type="term" value="F:DNA binding"/>
    <property type="evidence" value="ECO:0007669"/>
    <property type="project" value="UniProtKB-UniRule"/>
</dbReference>
<dbReference type="InterPro" id="IPR039532">
    <property type="entry name" value="TetR_C_Firmicutes"/>
</dbReference>
<reference evidence="4 5" key="1">
    <citation type="submission" date="2017-04" db="EMBL/GenBank/DDBJ databases">
        <authorList>
            <person name="Afonso C.L."/>
            <person name="Miller P.J."/>
            <person name="Scott M.A."/>
            <person name="Spackman E."/>
            <person name="Goraichik I."/>
            <person name="Dimitrov K.M."/>
            <person name="Suarez D.L."/>
            <person name="Swayne D.E."/>
        </authorList>
    </citation>
    <scope>NUCLEOTIDE SEQUENCE [LARGE SCALE GENOMIC DNA]</scope>
    <source>
        <strain evidence="4 5">DSM 12816</strain>
    </source>
</reference>
<dbReference type="InterPro" id="IPR009057">
    <property type="entry name" value="Homeodomain-like_sf"/>
</dbReference>
<dbReference type="OrthoDB" id="9810250at2"/>
<dbReference type="PANTHER" id="PTHR43479:SF7">
    <property type="entry name" value="TETR-FAMILY TRANSCRIPTIONAL REGULATOR"/>
    <property type="match status" value="1"/>
</dbReference>
<evidence type="ECO:0000256" key="2">
    <source>
        <dbReference type="PROSITE-ProRule" id="PRU00335"/>
    </source>
</evidence>
<dbReference type="SUPFAM" id="SSF46689">
    <property type="entry name" value="Homeodomain-like"/>
    <property type="match status" value="1"/>
</dbReference>
<dbReference type="RefSeq" id="WP_084235596.1">
    <property type="nucleotide sequence ID" value="NZ_FWXW01000012.1"/>
</dbReference>
<dbReference type="STRING" id="1122930.SAMN02745168_0177"/>
<name>A0A1W2CQT8_9FIRM</name>
<evidence type="ECO:0000259" key="3">
    <source>
        <dbReference type="PROSITE" id="PS50977"/>
    </source>
</evidence>
<dbReference type="Proteomes" id="UP000192790">
    <property type="component" value="Unassembled WGS sequence"/>
</dbReference>
<dbReference type="InterPro" id="IPR012738">
    <property type="entry name" value="Tscrpt_reg_DhaS"/>
</dbReference>
<organism evidence="4 5">
    <name type="scientific">Papillibacter cinnamivorans DSM 12816</name>
    <dbReference type="NCBI Taxonomy" id="1122930"/>
    <lineage>
        <taxon>Bacteria</taxon>
        <taxon>Bacillati</taxon>
        <taxon>Bacillota</taxon>
        <taxon>Clostridia</taxon>
        <taxon>Eubacteriales</taxon>
        <taxon>Oscillospiraceae</taxon>
        <taxon>Papillibacter</taxon>
    </lineage>
</organism>
<evidence type="ECO:0000256" key="1">
    <source>
        <dbReference type="ARBA" id="ARBA00023125"/>
    </source>
</evidence>
<feature type="domain" description="HTH tetR-type" evidence="3">
    <location>
        <begin position="5"/>
        <end position="65"/>
    </location>
</feature>
<gene>
    <name evidence="4" type="ORF">SAMN02745168_0177</name>
</gene>
<keyword evidence="5" id="KW-1185">Reference proteome</keyword>
<evidence type="ECO:0000313" key="4">
    <source>
        <dbReference type="EMBL" id="SMC87625.1"/>
    </source>
</evidence>
<dbReference type="Pfam" id="PF00440">
    <property type="entry name" value="TetR_N"/>
    <property type="match status" value="1"/>
</dbReference>
<evidence type="ECO:0000313" key="5">
    <source>
        <dbReference type="Proteomes" id="UP000192790"/>
    </source>
</evidence>
<dbReference type="Pfam" id="PF14278">
    <property type="entry name" value="TetR_C_8"/>
    <property type="match status" value="1"/>
</dbReference>
<accession>A0A1W2CQT8</accession>
<dbReference type="EMBL" id="FWXW01000012">
    <property type="protein sequence ID" value="SMC87625.1"/>
    <property type="molecule type" value="Genomic_DNA"/>
</dbReference>
<dbReference type="NCBIfam" id="TIGR02366">
    <property type="entry name" value="DHAK_reg"/>
    <property type="match status" value="1"/>
</dbReference>
<dbReference type="PANTHER" id="PTHR43479">
    <property type="entry name" value="ACREF/ENVCD OPERON REPRESSOR-RELATED"/>
    <property type="match status" value="1"/>
</dbReference>
<protein>
    <submittedName>
        <fullName evidence="4">Transcriptional regulator, TetR family</fullName>
    </submittedName>
</protein>
<dbReference type="Gene3D" id="1.10.357.10">
    <property type="entry name" value="Tetracycline Repressor, domain 2"/>
    <property type="match status" value="1"/>
</dbReference>
<proteinExistence type="predicted"/>
<keyword evidence="1 2" id="KW-0238">DNA-binding</keyword>
<feature type="DNA-binding region" description="H-T-H motif" evidence="2">
    <location>
        <begin position="28"/>
        <end position="47"/>
    </location>
</feature>
<dbReference type="PROSITE" id="PS50977">
    <property type="entry name" value="HTH_TETR_2"/>
    <property type="match status" value="1"/>
</dbReference>
<dbReference type="AlphaFoldDB" id="A0A1W2CQT8"/>
<sequence>MSESNLTKYTLANSIKELMKRTPIAKISVGDIVAHCGLNRQTFYYHFKDKYDLVNWIFYTEAVDRIKRFSTRDHWVEGFCDLCCHMRENKEFYMNALSATGQNSFSEYLQDFSRELFLSMINELRGNAPLSKADREFISVFYSVAFVGVISYWAERGMKENPVDYIDRFLKLLDGTMLQQIIHPFESPPAK</sequence>
<dbReference type="InterPro" id="IPR050624">
    <property type="entry name" value="HTH-type_Tx_Regulator"/>
</dbReference>
<dbReference type="InterPro" id="IPR001647">
    <property type="entry name" value="HTH_TetR"/>
</dbReference>